<dbReference type="PANTHER" id="PTHR46060">
    <property type="entry name" value="MARINER MOS1 TRANSPOSASE-LIKE PROTEIN"/>
    <property type="match status" value="1"/>
</dbReference>
<evidence type="ECO:0000313" key="2">
    <source>
        <dbReference type="EMBL" id="UYV80087.1"/>
    </source>
</evidence>
<dbReference type="PANTHER" id="PTHR46060:SF1">
    <property type="entry name" value="MARINER MOS1 TRANSPOSASE-LIKE PROTEIN"/>
    <property type="match status" value="1"/>
</dbReference>
<proteinExistence type="predicted"/>
<name>A0ABY6LIQ3_9ARAC</name>
<protein>
    <recommendedName>
        <fullName evidence="4">Mos1 transposase HTH domain-containing protein</fullName>
    </recommendedName>
</protein>
<evidence type="ECO:0008006" key="4">
    <source>
        <dbReference type="Google" id="ProtNLM"/>
    </source>
</evidence>
<evidence type="ECO:0000313" key="3">
    <source>
        <dbReference type="Proteomes" id="UP001235939"/>
    </source>
</evidence>
<accession>A0ABY6LIQ3</accession>
<feature type="compositionally biased region" description="Basic and acidic residues" evidence="1">
    <location>
        <begin position="47"/>
        <end position="64"/>
    </location>
</feature>
<feature type="non-terminal residue" evidence="2">
    <location>
        <position position="150"/>
    </location>
</feature>
<dbReference type="EMBL" id="CP092880">
    <property type="protein sequence ID" value="UYV80087.1"/>
    <property type="molecule type" value="Genomic_DNA"/>
</dbReference>
<feature type="region of interest" description="Disordered" evidence="1">
    <location>
        <begin position="24"/>
        <end position="76"/>
    </location>
</feature>
<feature type="compositionally biased region" description="Basic and acidic residues" evidence="1">
    <location>
        <begin position="24"/>
        <end position="36"/>
    </location>
</feature>
<dbReference type="Proteomes" id="UP001235939">
    <property type="component" value="Chromosome 18"/>
</dbReference>
<feature type="compositionally biased region" description="Polar residues" evidence="1">
    <location>
        <begin position="37"/>
        <end position="46"/>
    </location>
</feature>
<gene>
    <name evidence="2" type="ORF">LAZ67_18001644</name>
</gene>
<reference evidence="2 3" key="1">
    <citation type="submission" date="2022-01" db="EMBL/GenBank/DDBJ databases">
        <title>A chromosomal length assembly of Cordylochernes scorpioides.</title>
        <authorList>
            <person name="Zeh D."/>
            <person name="Zeh J."/>
        </authorList>
    </citation>
    <scope>NUCLEOTIDE SEQUENCE [LARGE SCALE GENOMIC DNA]</scope>
    <source>
        <strain evidence="2">IN4F17</strain>
        <tissue evidence="2">Whole Body</tissue>
    </source>
</reference>
<keyword evidence="3" id="KW-1185">Reference proteome</keyword>
<sequence length="150" mass="17685">MLKAEYRNECLSHTQVFKWLKRFKEGPEPTEDDSRPGRSSTSTTNDNIEKISKLIREERRDPRSHPIKLVPKLLTPEKKESRKNIFCRYSNQHRQRSRLVTQEAIHALEEPKLAAAEKARMTKSKFKAMMMVFFDIRGIVYVHWALEGQT</sequence>
<organism evidence="2 3">
    <name type="scientific">Cordylochernes scorpioides</name>
    <dbReference type="NCBI Taxonomy" id="51811"/>
    <lineage>
        <taxon>Eukaryota</taxon>
        <taxon>Metazoa</taxon>
        <taxon>Ecdysozoa</taxon>
        <taxon>Arthropoda</taxon>
        <taxon>Chelicerata</taxon>
        <taxon>Arachnida</taxon>
        <taxon>Pseudoscorpiones</taxon>
        <taxon>Cheliferoidea</taxon>
        <taxon>Chernetidae</taxon>
        <taxon>Cordylochernes</taxon>
    </lineage>
</organism>
<dbReference type="InterPro" id="IPR052709">
    <property type="entry name" value="Transposase-MT_Hybrid"/>
</dbReference>
<evidence type="ECO:0000256" key="1">
    <source>
        <dbReference type="SAM" id="MobiDB-lite"/>
    </source>
</evidence>